<comment type="caution">
    <text evidence="2">The sequence shown here is derived from an EMBL/GenBank/DDBJ whole genome shotgun (WGS) entry which is preliminary data.</text>
</comment>
<dbReference type="InterPro" id="IPR036397">
    <property type="entry name" value="RNaseH_sf"/>
</dbReference>
<dbReference type="Pfam" id="PF13456">
    <property type="entry name" value="RVT_3"/>
    <property type="match status" value="1"/>
</dbReference>
<dbReference type="Gene3D" id="3.30.420.10">
    <property type="entry name" value="Ribonuclease H-like superfamily/Ribonuclease H"/>
    <property type="match status" value="1"/>
</dbReference>
<dbReference type="AlphaFoldDB" id="A0AAV0FHE8"/>
<dbReference type="InterPro" id="IPR044730">
    <property type="entry name" value="RNase_H-like_dom_plant"/>
</dbReference>
<feature type="non-terminal residue" evidence="2">
    <location>
        <position position="839"/>
    </location>
</feature>
<accession>A0AAV0FHE8</accession>
<dbReference type="CDD" id="cd01650">
    <property type="entry name" value="RT_nLTR_like"/>
    <property type="match status" value="1"/>
</dbReference>
<evidence type="ECO:0000313" key="3">
    <source>
        <dbReference type="Proteomes" id="UP001152523"/>
    </source>
</evidence>
<dbReference type="EMBL" id="CAMAPF010000984">
    <property type="protein sequence ID" value="CAH9135001.1"/>
    <property type="molecule type" value="Genomic_DNA"/>
</dbReference>
<evidence type="ECO:0000259" key="1">
    <source>
        <dbReference type="PROSITE" id="PS50878"/>
    </source>
</evidence>
<reference evidence="2" key="1">
    <citation type="submission" date="2022-07" db="EMBL/GenBank/DDBJ databases">
        <authorList>
            <person name="Macas J."/>
            <person name="Novak P."/>
            <person name="Neumann P."/>
        </authorList>
    </citation>
    <scope>NUCLEOTIDE SEQUENCE</scope>
</reference>
<dbReference type="SUPFAM" id="SSF53098">
    <property type="entry name" value="Ribonuclease H-like"/>
    <property type="match status" value="1"/>
</dbReference>
<evidence type="ECO:0000313" key="2">
    <source>
        <dbReference type="EMBL" id="CAH9135001.1"/>
    </source>
</evidence>
<keyword evidence="3" id="KW-1185">Reference proteome</keyword>
<protein>
    <recommendedName>
        <fullName evidence="1">Reverse transcriptase domain-containing protein</fullName>
    </recommendedName>
</protein>
<dbReference type="PROSITE" id="PS50878">
    <property type="entry name" value="RT_POL"/>
    <property type="match status" value="1"/>
</dbReference>
<organism evidence="2 3">
    <name type="scientific">Cuscuta epithymum</name>
    <dbReference type="NCBI Taxonomy" id="186058"/>
    <lineage>
        <taxon>Eukaryota</taxon>
        <taxon>Viridiplantae</taxon>
        <taxon>Streptophyta</taxon>
        <taxon>Embryophyta</taxon>
        <taxon>Tracheophyta</taxon>
        <taxon>Spermatophyta</taxon>
        <taxon>Magnoliopsida</taxon>
        <taxon>eudicotyledons</taxon>
        <taxon>Gunneridae</taxon>
        <taxon>Pentapetalae</taxon>
        <taxon>asterids</taxon>
        <taxon>lamiids</taxon>
        <taxon>Solanales</taxon>
        <taxon>Convolvulaceae</taxon>
        <taxon>Cuscuteae</taxon>
        <taxon>Cuscuta</taxon>
        <taxon>Cuscuta subgen. Cuscuta</taxon>
    </lineage>
</organism>
<dbReference type="PANTHER" id="PTHR33116:SF86">
    <property type="entry name" value="REVERSE TRANSCRIPTASE DOMAIN-CONTAINING PROTEIN"/>
    <property type="match status" value="1"/>
</dbReference>
<feature type="domain" description="Reverse transcriptase" evidence="1">
    <location>
        <begin position="1"/>
        <end position="255"/>
    </location>
</feature>
<dbReference type="InterPro" id="IPR002156">
    <property type="entry name" value="RNaseH_domain"/>
</dbReference>
<proteinExistence type="predicted"/>
<name>A0AAV0FHE8_9ASTE</name>
<dbReference type="Proteomes" id="UP001152523">
    <property type="component" value="Unassembled WGS sequence"/>
</dbReference>
<dbReference type="GO" id="GO:0004523">
    <property type="term" value="F:RNA-DNA hybrid ribonuclease activity"/>
    <property type="evidence" value="ECO:0007669"/>
    <property type="project" value="InterPro"/>
</dbReference>
<gene>
    <name evidence="2" type="ORF">CEPIT_LOCUS34181</name>
</gene>
<dbReference type="Pfam" id="PF00078">
    <property type="entry name" value="RVT_1"/>
    <property type="match status" value="1"/>
</dbReference>
<dbReference type="CDD" id="cd06222">
    <property type="entry name" value="RNase_H_like"/>
    <property type="match status" value="1"/>
</dbReference>
<dbReference type="SUPFAM" id="SSF56672">
    <property type="entry name" value="DNA/RNA polymerases"/>
    <property type="match status" value="1"/>
</dbReference>
<dbReference type="InterPro" id="IPR043502">
    <property type="entry name" value="DNA/RNA_pol_sf"/>
</dbReference>
<dbReference type="PANTHER" id="PTHR33116">
    <property type="entry name" value="REVERSE TRANSCRIPTASE ZINC-BINDING DOMAIN-CONTAINING PROTEIN-RELATED-RELATED"/>
    <property type="match status" value="1"/>
</dbReference>
<dbReference type="InterPro" id="IPR026960">
    <property type="entry name" value="RVT-Znf"/>
</dbReference>
<dbReference type="Pfam" id="PF13966">
    <property type="entry name" value="zf-RVT"/>
    <property type="match status" value="1"/>
</dbReference>
<dbReference type="GO" id="GO:0003676">
    <property type="term" value="F:nucleic acid binding"/>
    <property type="evidence" value="ECO:0007669"/>
    <property type="project" value="InterPro"/>
</dbReference>
<dbReference type="InterPro" id="IPR012337">
    <property type="entry name" value="RNaseH-like_sf"/>
</dbReference>
<dbReference type="InterPro" id="IPR000477">
    <property type="entry name" value="RT_dom"/>
</dbReference>
<sequence>MADWRPISLCNVLFRIFSKVLANRLKKFLGYMISHNQSAFVPGRSIVDNIMIAFEAHHYLKRKRQGIDGYIALKLDMSKAYDRIEWNFLEAVLARLGFDGRWVSMIMQSVKTVTYSIPFDGSELGPVIPHRGLRQGDPLSPYLFILVAEGLSARLRQEEAAGRLHGVCVARGAPRISHLLFADDCFLFFKASHDECSIVKTVLEDYEVASGQVINYNKSTISFSANISSDRREGYREMFSVQPMETGAKYLGLPSLVGRSKREVLAFIKERIVKRISCWNHKFLSRAGREVLIKTVLQAMPSYAMNVFLFPKDMCTEIERIMNGFWWKGHSSTGIRWTDWERLCVPKKYGGMGFRRLHDFNLVMLGKQVWRLLTAPDSLLSKVFKARYFPRSSFIEAKIGGSPSFIWRSIMEAKPAIINNFRWRIGNGKSVNIWRDPWLPDRSYPKPVSQVIQGLEETKVEGLISNGNREWDRDLVFELFNPRDMSLILGLPLSQRDVPDRIFWPLEDKGNFSVKSCYRALVGEVNSSGHKVNWTSMWKFDIPPKVKSFFWQTCAGHLPTADKLLKRRVACQSICPVCSQEEETLLHIFGSCHKALQVWSFSRWHIPVSAGTSFNEWVEHVFRTRDVEQCSLFVMLLWSIWKARNVKVWEQKEVTVEGIVSEAKAFWEGWRRAQEGVFRTSQQHGGVMSWKRPEEGRLKLNTDASVLPGNISGLGWVVRDSGGFFVAGGVNTCHGCSPAVAEALSIREALSWLKQQGWDNIDVESDSIQIISRIKSGSDDSLPGLIVEDIRDISSGFTSISFSHVKRSANRVAHDLARAAVSMSDRYIWIYTNPPCITY</sequence>